<evidence type="ECO:0000313" key="3">
    <source>
        <dbReference type="Proteomes" id="UP000813018"/>
    </source>
</evidence>
<keyword evidence="1" id="KW-0732">Signal</keyword>
<dbReference type="GO" id="GO:0006508">
    <property type="term" value="P:proteolysis"/>
    <property type="evidence" value="ECO:0007669"/>
    <property type="project" value="UniProtKB-KW"/>
</dbReference>
<sequence length="195" mass="21582">MLIASLLLSLWAGIISPALATARATAPLANNSPAKTAEAKTVEKLTWSDSRRLTWDDFKGAPETGNPHHALTAANLAVDAKCTSNAFSYDVKCVFLPEESWSKNKKSASLLKHEQLHFDLTEVHARQLRKKLKELGSSCSNLKGNLSTTVSTAFKDWKAEQDLFDKSCSHGLNKQEEAAWAENINQRLNELQAYR</sequence>
<name>A0ABS7CU78_9BACT</name>
<dbReference type="InterPro" id="IPR010321">
    <property type="entry name" value="DUF922"/>
</dbReference>
<dbReference type="Pfam" id="PF06037">
    <property type="entry name" value="DUF922"/>
    <property type="match status" value="1"/>
</dbReference>
<protein>
    <submittedName>
        <fullName evidence="2">DUF922 domain-containing Zn-dependent protease</fullName>
    </submittedName>
</protein>
<comment type="caution">
    <text evidence="2">The sequence shown here is derived from an EMBL/GenBank/DDBJ whole genome shotgun (WGS) entry which is preliminary data.</text>
</comment>
<keyword evidence="2" id="KW-0378">Hydrolase</keyword>
<proteinExistence type="predicted"/>
<reference evidence="2 3" key="1">
    <citation type="journal article" date="2016" name="Int. J. Syst. Evol. Microbiol.">
        <title>Pontibacter aydingkolensis sp. nov., isolated from soil of a salt lake.</title>
        <authorList>
            <person name="Osman G."/>
            <person name="Zhang T."/>
            <person name="Lou K."/>
            <person name="Gao Y."/>
            <person name="Chang W."/>
            <person name="Lin Q."/>
            <person name="Yang H.M."/>
            <person name="Huo X.D."/>
            <person name="Wang N."/>
        </authorList>
    </citation>
    <scope>NUCLEOTIDE SEQUENCE [LARGE SCALE GENOMIC DNA]</scope>
    <source>
        <strain evidence="2 3">KACC 19255</strain>
    </source>
</reference>
<dbReference type="Proteomes" id="UP000813018">
    <property type="component" value="Unassembled WGS sequence"/>
</dbReference>
<dbReference type="GO" id="GO:0008233">
    <property type="term" value="F:peptidase activity"/>
    <property type="evidence" value="ECO:0007669"/>
    <property type="project" value="UniProtKB-KW"/>
</dbReference>
<organism evidence="2 3">
    <name type="scientific">Pontibacter aydingkolensis</name>
    <dbReference type="NCBI Taxonomy" id="1911536"/>
    <lineage>
        <taxon>Bacteria</taxon>
        <taxon>Pseudomonadati</taxon>
        <taxon>Bacteroidota</taxon>
        <taxon>Cytophagia</taxon>
        <taxon>Cytophagales</taxon>
        <taxon>Hymenobacteraceae</taxon>
        <taxon>Pontibacter</taxon>
    </lineage>
</organism>
<accession>A0ABS7CU78</accession>
<gene>
    <name evidence="2" type="ORF">K0O23_09595</name>
</gene>
<dbReference type="EMBL" id="JAHYXK010000006">
    <property type="protein sequence ID" value="MBW7467323.1"/>
    <property type="molecule type" value="Genomic_DNA"/>
</dbReference>
<keyword evidence="3" id="KW-1185">Reference proteome</keyword>
<evidence type="ECO:0000256" key="1">
    <source>
        <dbReference type="SAM" id="SignalP"/>
    </source>
</evidence>
<evidence type="ECO:0000313" key="2">
    <source>
        <dbReference type="EMBL" id="MBW7467323.1"/>
    </source>
</evidence>
<feature type="chain" id="PRO_5046150995" evidence="1">
    <location>
        <begin position="21"/>
        <end position="195"/>
    </location>
</feature>
<keyword evidence="2" id="KW-0645">Protease</keyword>
<dbReference type="RefSeq" id="WP_219877205.1">
    <property type="nucleotide sequence ID" value="NZ_JAHYXK010000006.1"/>
</dbReference>
<feature type="signal peptide" evidence="1">
    <location>
        <begin position="1"/>
        <end position="20"/>
    </location>
</feature>